<dbReference type="RefSeq" id="WP_057852056.1">
    <property type="nucleotide sequence ID" value="NZ_LLXX01000122.1"/>
</dbReference>
<dbReference type="EMBL" id="LLXX01000122">
    <property type="protein sequence ID" value="KRR04708.1"/>
    <property type="molecule type" value="Genomic_DNA"/>
</dbReference>
<accession>A0A0R3L9W0</accession>
<comment type="caution">
    <text evidence="2">The sequence shown here is derived from an EMBL/GenBank/DDBJ whole genome shotgun (WGS) entry which is preliminary data.</text>
</comment>
<reference evidence="2 3" key="1">
    <citation type="submission" date="2014-03" db="EMBL/GenBank/DDBJ databases">
        <title>Bradyrhizobium valentinum sp. nov., isolated from effective nodules of Lupinus mariae-josephae, a lupine endemic of basic-lime soils in Eastern Spain.</title>
        <authorList>
            <person name="Duran D."/>
            <person name="Rey L."/>
            <person name="Navarro A."/>
            <person name="Busquets A."/>
            <person name="Imperial J."/>
            <person name="Ruiz-Argueso T."/>
        </authorList>
    </citation>
    <scope>NUCLEOTIDE SEQUENCE [LARGE SCALE GENOMIC DNA]</scope>
    <source>
        <strain evidence="2 3">LmjM3</strain>
    </source>
</reference>
<proteinExistence type="predicted"/>
<organism evidence="2 3">
    <name type="scientific">Bradyrhizobium valentinum</name>
    <dbReference type="NCBI Taxonomy" id="1518501"/>
    <lineage>
        <taxon>Bacteria</taxon>
        <taxon>Pseudomonadati</taxon>
        <taxon>Pseudomonadota</taxon>
        <taxon>Alphaproteobacteria</taxon>
        <taxon>Hyphomicrobiales</taxon>
        <taxon>Nitrobacteraceae</taxon>
        <taxon>Bradyrhizobium</taxon>
    </lineage>
</organism>
<keyword evidence="1" id="KW-0472">Membrane</keyword>
<evidence type="ECO:0000313" key="3">
    <source>
        <dbReference type="Proteomes" id="UP000051913"/>
    </source>
</evidence>
<dbReference type="AlphaFoldDB" id="A0A0R3L9W0"/>
<keyword evidence="1" id="KW-0812">Transmembrane</keyword>
<dbReference type="Proteomes" id="UP000051913">
    <property type="component" value="Unassembled WGS sequence"/>
</dbReference>
<sequence>MAPFNKINPFDREFAAYNSTVQQPQQQQVDFAQHLDELPQMDAVNPDREFSISLRKTIASSKQRPMQPVIGGRRRAPSPSAFMIIIFANWLMCSSVLAKLLLCSMTSRCSIALNGCFRKTR</sequence>
<name>A0A0R3L9W0_9BRAD</name>
<feature type="transmembrane region" description="Helical" evidence="1">
    <location>
        <begin position="81"/>
        <end position="102"/>
    </location>
</feature>
<evidence type="ECO:0000313" key="2">
    <source>
        <dbReference type="EMBL" id="KRR04708.1"/>
    </source>
</evidence>
<keyword evidence="1" id="KW-1133">Transmembrane helix</keyword>
<keyword evidence="3" id="KW-1185">Reference proteome</keyword>
<protein>
    <submittedName>
        <fullName evidence="2">Uncharacterized protein</fullName>
    </submittedName>
</protein>
<gene>
    <name evidence="2" type="ORF">CP49_18555</name>
</gene>
<evidence type="ECO:0000256" key="1">
    <source>
        <dbReference type="SAM" id="Phobius"/>
    </source>
</evidence>